<dbReference type="SUPFAM" id="SSF48452">
    <property type="entry name" value="TPR-like"/>
    <property type="match status" value="1"/>
</dbReference>
<proteinExistence type="predicted"/>
<keyword evidence="3" id="KW-1185">Reference proteome</keyword>
<reference evidence="3" key="1">
    <citation type="submission" date="2016-10" db="EMBL/GenBank/DDBJ databases">
        <authorList>
            <person name="Varghese N."/>
            <person name="Submissions S."/>
        </authorList>
    </citation>
    <scope>NUCLEOTIDE SEQUENCE [LARGE SCALE GENOMIC DNA]</scope>
    <source>
        <strain evidence="3">CGMCC 4.3530</strain>
    </source>
</reference>
<protein>
    <recommendedName>
        <fullName evidence="4">Tetratricopeptide repeat-containing protein</fullName>
    </recommendedName>
</protein>
<feature type="compositionally biased region" description="Basic and acidic residues" evidence="1">
    <location>
        <begin position="272"/>
        <end position="296"/>
    </location>
</feature>
<evidence type="ECO:0000313" key="3">
    <source>
        <dbReference type="Proteomes" id="UP000199529"/>
    </source>
</evidence>
<dbReference type="InterPro" id="IPR011990">
    <property type="entry name" value="TPR-like_helical_dom_sf"/>
</dbReference>
<gene>
    <name evidence="2" type="ORF">SAMN05216215_106942</name>
</gene>
<dbReference type="RefSeq" id="WP_245761726.1">
    <property type="nucleotide sequence ID" value="NZ_FNOK01000069.1"/>
</dbReference>
<evidence type="ECO:0000313" key="2">
    <source>
        <dbReference type="EMBL" id="SDZ40671.1"/>
    </source>
</evidence>
<sequence>MTLPKGLADNVALHLIAAGQLIDSEPERALEHARYARQRAPRIPSVREANGLAAYLTGEWNEALSELRAARRMAGGPGHLAIMADCERAMGRPERAVELSRSEEATQLDQEDSVELRIVAAGARRDLGEIEASVVSLQIAELDPKLQEPWSARLFYAYADNLAAAGREREAFTWFVHAANADDEDETDAPDRLEELAEKLGGPDVVEELVTEAEAAEIGGDDFDDDAAEVDDDFDELDEKLDEEAGSEAAADDETADNEAADDKAVDDEAADDKIAGDKIADDEAADDKATEKAADADNAGGGARAQ</sequence>
<organism evidence="2 3">
    <name type="scientific">Saccharopolyspora shandongensis</name>
    <dbReference type="NCBI Taxonomy" id="418495"/>
    <lineage>
        <taxon>Bacteria</taxon>
        <taxon>Bacillati</taxon>
        <taxon>Actinomycetota</taxon>
        <taxon>Actinomycetes</taxon>
        <taxon>Pseudonocardiales</taxon>
        <taxon>Pseudonocardiaceae</taxon>
        <taxon>Saccharopolyspora</taxon>
    </lineage>
</organism>
<feature type="region of interest" description="Disordered" evidence="1">
    <location>
        <begin position="216"/>
        <end position="307"/>
    </location>
</feature>
<evidence type="ECO:0000256" key="1">
    <source>
        <dbReference type="SAM" id="MobiDB-lite"/>
    </source>
</evidence>
<dbReference type="Gene3D" id="1.25.40.10">
    <property type="entry name" value="Tetratricopeptide repeat domain"/>
    <property type="match status" value="1"/>
</dbReference>
<dbReference type="EMBL" id="FNOK01000069">
    <property type="protein sequence ID" value="SDZ40671.1"/>
    <property type="molecule type" value="Genomic_DNA"/>
</dbReference>
<accession>A0A1H3SSZ4</accession>
<name>A0A1H3SSZ4_9PSEU</name>
<dbReference type="AlphaFoldDB" id="A0A1H3SSZ4"/>
<evidence type="ECO:0008006" key="4">
    <source>
        <dbReference type="Google" id="ProtNLM"/>
    </source>
</evidence>
<feature type="compositionally biased region" description="Acidic residues" evidence="1">
    <location>
        <begin position="216"/>
        <end position="271"/>
    </location>
</feature>
<dbReference type="Proteomes" id="UP000199529">
    <property type="component" value="Unassembled WGS sequence"/>
</dbReference>
<dbReference type="STRING" id="418495.SAMN05216215_106942"/>